<evidence type="ECO:0000313" key="2">
    <source>
        <dbReference type="EMBL" id="QFS45480.1"/>
    </source>
</evidence>
<name>A0A5P8VYJ8_9NOSO</name>
<sequence>MKTIEELKTRIKELSKQAVKLRQKASEVYLTNQEQAKQFRQQAREASKRCQVLIQELKRQQV</sequence>
<keyword evidence="3" id="KW-1185">Reference proteome</keyword>
<evidence type="ECO:0000256" key="1">
    <source>
        <dbReference type="SAM" id="Coils"/>
    </source>
</evidence>
<evidence type="ECO:0000313" key="3">
    <source>
        <dbReference type="Proteomes" id="UP000326678"/>
    </source>
</evidence>
<evidence type="ECO:0008006" key="4">
    <source>
        <dbReference type="Google" id="ProtNLM"/>
    </source>
</evidence>
<dbReference type="EMBL" id="CP045226">
    <property type="protein sequence ID" value="QFS45480.1"/>
    <property type="molecule type" value="Genomic_DNA"/>
</dbReference>
<feature type="coiled-coil region" evidence="1">
    <location>
        <begin position="4"/>
        <end position="60"/>
    </location>
</feature>
<gene>
    <name evidence="2" type="ORF">GXM_02957</name>
</gene>
<keyword evidence="1" id="KW-0175">Coiled coil</keyword>
<dbReference type="RefSeq" id="WP_118169140.1">
    <property type="nucleotide sequence ID" value="NZ_CP045226.1"/>
</dbReference>
<dbReference type="KEGG" id="nsh:GXM_02957"/>
<proteinExistence type="predicted"/>
<protein>
    <recommendedName>
        <fullName evidence="4">ATPase involved in DNA repair</fullName>
    </recommendedName>
</protein>
<reference evidence="2 3" key="1">
    <citation type="submission" date="2019-10" db="EMBL/GenBank/DDBJ databases">
        <title>Genomic and transcriptomic insights into the perfect genentic adaptation of a filamentous nitrogen-fixing cyanobacterium to rice fields.</title>
        <authorList>
            <person name="Chen Z."/>
        </authorList>
    </citation>
    <scope>NUCLEOTIDE SEQUENCE [LARGE SCALE GENOMIC DNA]</scope>
    <source>
        <strain evidence="2">CCNUC1</strain>
    </source>
</reference>
<organism evidence="2 3">
    <name type="scientific">Nostoc sphaeroides CCNUC1</name>
    <dbReference type="NCBI Taxonomy" id="2653204"/>
    <lineage>
        <taxon>Bacteria</taxon>
        <taxon>Bacillati</taxon>
        <taxon>Cyanobacteriota</taxon>
        <taxon>Cyanophyceae</taxon>
        <taxon>Nostocales</taxon>
        <taxon>Nostocaceae</taxon>
        <taxon>Nostoc</taxon>
    </lineage>
</organism>
<accession>A0A5P8VYJ8</accession>
<dbReference type="Proteomes" id="UP000326678">
    <property type="component" value="Chromosome Gxm1"/>
</dbReference>
<dbReference type="AlphaFoldDB" id="A0A5P8VYJ8"/>